<feature type="compositionally biased region" description="Low complexity" evidence="1">
    <location>
        <begin position="66"/>
        <end position="84"/>
    </location>
</feature>
<dbReference type="InterPro" id="IPR025582">
    <property type="entry name" value="YARHG_dom"/>
</dbReference>
<accession>A0A9D2IU39</accession>
<proteinExistence type="predicted"/>
<reference evidence="4" key="1">
    <citation type="journal article" date="2021" name="PeerJ">
        <title>Extensive microbial diversity within the chicken gut microbiome revealed by metagenomics and culture.</title>
        <authorList>
            <person name="Gilroy R."/>
            <person name="Ravi A."/>
            <person name="Getino M."/>
            <person name="Pursley I."/>
            <person name="Horton D.L."/>
            <person name="Alikhan N.F."/>
            <person name="Baker D."/>
            <person name="Gharbi K."/>
            <person name="Hall N."/>
            <person name="Watson M."/>
            <person name="Adriaenssens E.M."/>
            <person name="Foster-Nyarko E."/>
            <person name="Jarju S."/>
            <person name="Secka A."/>
            <person name="Antonio M."/>
            <person name="Oren A."/>
            <person name="Chaudhuri R.R."/>
            <person name="La Ragione R."/>
            <person name="Hildebrand F."/>
            <person name="Pallen M.J."/>
        </authorList>
    </citation>
    <scope>NUCLEOTIDE SEQUENCE</scope>
    <source>
        <strain evidence="4">14324</strain>
    </source>
</reference>
<sequence>MNRNQDILKIILVVLTGIFLMLGAAVLLLNLHRSSQREELERENAQAALDKASQKETPTPSPAISPTPTVTVTPTPTAVPTSAPSFSPPDYLGLWYSRDGLVTVDVYSLNLSSVSFFFCQASDREGTRTAEADVTAEVAGNAAQFTFTDSFGSTASGSMIFDSDGLYVDISAVSPAQGVSVSPNVSGLLTREAPAPTSAPTPTPAPTPDASQEEEPSKTGDYFFPDSDSRYLTDEEVSQYSSSELELAKNEIYARHGRKFVTQRISDYFNSKSWYHGTIDPEVFDSQQDIFNEYELANISKIAWWEEQKREEGN</sequence>
<dbReference type="Proteomes" id="UP000824041">
    <property type="component" value="Unassembled WGS sequence"/>
</dbReference>
<dbReference type="EMBL" id="DXBU01000121">
    <property type="protein sequence ID" value="HIZ22890.1"/>
    <property type="molecule type" value="Genomic_DNA"/>
</dbReference>
<feature type="region of interest" description="Disordered" evidence="1">
    <location>
        <begin position="189"/>
        <end position="226"/>
    </location>
</feature>
<dbReference type="AlphaFoldDB" id="A0A9D2IU39"/>
<evidence type="ECO:0000256" key="1">
    <source>
        <dbReference type="SAM" id="MobiDB-lite"/>
    </source>
</evidence>
<keyword evidence="2" id="KW-0472">Membrane</keyword>
<reference evidence="4" key="2">
    <citation type="submission" date="2021-04" db="EMBL/GenBank/DDBJ databases">
        <authorList>
            <person name="Gilroy R."/>
        </authorList>
    </citation>
    <scope>NUCLEOTIDE SEQUENCE</scope>
    <source>
        <strain evidence="4">14324</strain>
    </source>
</reference>
<comment type="caution">
    <text evidence="4">The sequence shown here is derived from an EMBL/GenBank/DDBJ whole genome shotgun (WGS) entry which is preliminary data.</text>
</comment>
<keyword evidence="2" id="KW-1133">Transmembrane helix</keyword>
<feature type="region of interest" description="Disordered" evidence="1">
    <location>
        <begin position="40"/>
        <end position="84"/>
    </location>
</feature>
<evidence type="ECO:0000256" key="2">
    <source>
        <dbReference type="SAM" id="Phobius"/>
    </source>
</evidence>
<dbReference type="Gene3D" id="1.20.58.1690">
    <property type="match status" value="1"/>
</dbReference>
<feature type="compositionally biased region" description="Pro residues" evidence="1">
    <location>
        <begin position="197"/>
        <end position="207"/>
    </location>
</feature>
<evidence type="ECO:0000259" key="3">
    <source>
        <dbReference type="SMART" id="SM01324"/>
    </source>
</evidence>
<dbReference type="InterPro" id="IPR038434">
    <property type="entry name" value="YARHG_sf"/>
</dbReference>
<organism evidence="4 5">
    <name type="scientific">Candidatus Blautia faecigallinarum</name>
    <dbReference type="NCBI Taxonomy" id="2838488"/>
    <lineage>
        <taxon>Bacteria</taxon>
        <taxon>Bacillati</taxon>
        <taxon>Bacillota</taxon>
        <taxon>Clostridia</taxon>
        <taxon>Lachnospirales</taxon>
        <taxon>Lachnospiraceae</taxon>
        <taxon>Blautia</taxon>
    </lineage>
</organism>
<keyword evidence="2" id="KW-0812">Transmembrane</keyword>
<feature type="domain" description="YARHG" evidence="3">
    <location>
        <begin position="220"/>
        <end position="307"/>
    </location>
</feature>
<dbReference type="Pfam" id="PF13308">
    <property type="entry name" value="YARHG"/>
    <property type="match status" value="1"/>
</dbReference>
<feature type="transmembrane region" description="Helical" evidence="2">
    <location>
        <begin position="7"/>
        <end position="29"/>
    </location>
</feature>
<name>A0A9D2IU39_9FIRM</name>
<dbReference type="SMART" id="SM01324">
    <property type="entry name" value="YARHG"/>
    <property type="match status" value="1"/>
</dbReference>
<gene>
    <name evidence="4" type="ORF">IAA21_08870</name>
</gene>
<evidence type="ECO:0000313" key="4">
    <source>
        <dbReference type="EMBL" id="HIZ22890.1"/>
    </source>
</evidence>
<evidence type="ECO:0000313" key="5">
    <source>
        <dbReference type="Proteomes" id="UP000824041"/>
    </source>
</evidence>
<protein>
    <submittedName>
        <fullName evidence="4">YARHG domain-containing protein</fullName>
    </submittedName>
</protein>